<comment type="pathway">
    <text evidence="3">Nucleotide-sugar biosynthesis; GDP-alpha-D-mannose biosynthesis; alpha-D-mannose 1-phosphate from D-fructose 6-phosphate: step 1/2.</text>
</comment>
<evidence type="ECO:0000313" key="12">
    <source>
        <dbReference type="WBParaSite" id="HNAJ_0000061701-mRNA-1"/>
    </source>
</evidence>
<name>A0A0R3T179_RODNA</name>
<proteinExistence type="inferred from homology"/>
<keyword evidence="6" id="KW-0479">Metal-binding</keyword>
<dbReference type="InterPro" id="IPR001250">
    <property type="entry name" value="Man6P_Isoase-1"/>
</dbReference>
<dbReference type="InterPro" id="IPR016305">
    <property type="entry name" value="Mannose-6-P_Isomerase"/>
</dbReference>
<dbReference type="Proteomes" id="UP000278807">
    <property type="component" value="Unassembled WGS sequence"/>
</dbReference>
<dbReference type="AlphaFoldDB" id="A0A0R3T179"/>
<keyword evidence="11" id="KW-1185">Reference proteome</keyword>
<dbReference type="PANTHER" id="PTHR10309">
    <property type="entry name" value="MANNOSE-6-PHOSPHATE ISOMERASE"/>
    <property type="match status" value="1"/>
</dbReference>
<dbReference type="NCBIfam" id="TIGR00218">
    <property type="entry name" value="manA"/>
    <property type="match status" value="1"/>
</dbReference>
<dbReference type="STRING" id="102285.A0A0R3T179"/>
<dbReference type="PRINTS" id="PR00714">
    <property type="entry name" value="MAN6PISMRASE"/>
</dbReference>
<evidence type="ECO:0000256" key="2">
    <source>
        <dbReference type="ARBA" id="ARBA00001947"/>
    </source>
</evidence>
<evidence type="ECO:0000256" key="6">
    <source>
        <dbReference type="ARBA" id="ARBA00022723"/>
    </source>
</evidence>
<dbReference type="CDD" id="cd07011">
    <property type="entry name" value="cupin_PMI_type_I_N"/>
    <property type="match status" value="1"/>
</dbReference>
<dbReference type="Pfam" id="PF20511">
    <property type="entry name" value="PMI_typeI_cat"/>
    <property type="match status" value="1"/>
</dbReference>
<feature type="domain" description="Phosphomannose isomerase type I catalytic" evidence="9">
    <location>
        <begin position="1"/>
        <end position="147"/>
    </location>
</feature>
<dbReference type="EC" id="5.3.1.8" evidence="5"/>
<keyword evidence="8" id="KW-0413">Isomerase</keyword>
<evidence type="ECO:0000313" key="10">
    <source>
        <dbReference type="EMBL" id="VDN96476.1"/>
    </source>
</evidence>
<gene>
    <name evidence="10" type="ORF">HNAJ_LOCUS617</name>
</gene>
<dbReference type="OrthoDB" id="6605218at2759"/>
<accession>A0A0R3T179</accession>
<dbReference type="PANTHER" id="PTHR10309:SF0">
    <property type="entry name" value="MANNOSE-6-PHOSPHATE ISOMERASE"/>
    <property type="match status" value="1"/>
</dbReference>
<dbReference type="WBParaSite" id="HNAJ_0000061701-mRNA-1">
    <property type="protein sequence ID" value="HNAJ_0000061701-mRNA-1"/>
    <property type="gene ID" value="HNAJ_0000061701"/>
</dbReference>
<comment type="cofactor">
    <cofactor evidence="2">
        <name>Zn(2+)</name>
        <dbReference type="ChEBI" id="CHEBI:29105"/>
    </cofactor>
</comment>
<dbReference type="InterPro" id="IPR018050">
    <property type="entry name" value="Pmannose_isomerase-type1_CS"/>
</dbReference>
<dbReference type="UniPathway" id="UPA00126">
    <property type="reaction ID" value="UER00423"/>
</dbReference>
<dbReference type="SUPFAM" id="SSF51182">
    <property type="entry name" value="RmlC-like cupins"/>
    <property type="match status" value="1"/>
</dbReference>
<evidence type="ECO:0000259" key="9">
    <source>
        <dbReference type="Pfam" id="PF20511"/>
    </source>
</evidence>
<comment type="similarity">
    <text evidence="4">Belongs to the mannose-6-phosphate isomerase type 1 family.</text>
</comment>
<evidence type="ECO:0000313" key="11">
    <source>
        <dbReference type="Proteomes" id="UP000278807"/>
    </source>
</evidence>
<sequence length="155" mass="17661">MQRLKCTSQVYDWGKVGSASKVYQLMVSSEKSDEFKSNQPYAELWMGTHPSGPSVLWNDRSISLDAYIKDHPEYLGIPCVDTFGHQLPFLFKVLSIDKALSIQAHPDKRLAEKLHADWPDIYKDDNHKPEMAIALTNFEALIGFRPLVQIRALIT</sequence>
<keyword evidence="7" id="KW-0862">Zinc</keyword>
<dbReference type="InterPro" id="IPR011051">
    <property type="entry name" value="RmlC_Cupin_sf"/>
</dbReference>
<dbReference type="PROSITE" id="PS00965">
    <property type="entry name" value="PMI_I_1"/>
    <property type="match status" value="1"/>
</dbReference>
<evidence type="ECO:0000256" key="3">
    <source>
        <dbReference type="ARBA" id="ARBA00004666"/>
    </source>
</evidence>
<dbReference type="GO" id="GO:0004476">
    <property type="term" value="F:mannose-6-phosphate isomerase activity"/>
    <property type="evidence" value="ECO:0007669"/>
    <property type="project" value="UniProtKB-EC"/>
</dbReference>
<evidence type="ECO:0000256" key="1">
    <source>
        <dbReference type="ARBA" id="ARBA00000757"/>
    </source>
</evidence>
<evidence type="ECO:0000256" key="4">
    <source>
        <dbReference type="ARBA" id="ARBA00010772"/>
    </source>
</evidence>
<dbReference type="GO" id="GO:0008270">
    <property type="term" value="F:zinc ion binding"/>
    <property type="evidence" value="ECO:0007669"/>
    <property type="project" value="InterPro"/>
</dbReference>
<dbReference type="GO" id="GO:0005975">
    <property type="term" value="P:carbohydrate metabolic process"/>
    <property type="evidence" value="ECO:0007669"/>
    <property type="project" value="InterPro"/>
</dbReference>
<protein>
    <recommendedName>
        <fullName evidence="5">mannose-6-phosphate isomerase</fullName>
        <ecNumber evidence="5">5.3.1.8</ecNumber>
    </recommendedName>
</protein>
<dbReference type="InterPro" id="IPR014710">
    <property type="entry name" value="RmlC-like_jellyroll"/>
</dbReference>
<evidence type="ECO:0000256" key="7">
    <source>
        <dbReference type="ARBA" id="ARBA00022833"/>
    </source>
</evidence>
<organism evidence="12">
    <name type="scientific">Rodentolepis nana</name>
    <name type="common">Dwarf tapeworm</name>
    <name type="synonym">Hymenolepis nana</name>
    <dbReference type="NCBI Taxonomy" id="102285"/>
    <lineage>
        <taxon>Eukaryota</taxon>
        <taxon>Metazoa</taxon>
        <taxon>Spiralia</taxon>
        <taxon>Lophotrochozoa</taxon>
        <taxon>Platyhelminthes</taxon>
        <taxon>Cestoda</taxon>
        <taxon>Eucestoda</taxon>
        <taxon>Cyclophyllidea</taxon>
        <taxon>Hymenolepididae</taxon>
        <taxon>Rodentolepis</taxon>
    </lineage>
</organism>
<reference evidence="10 11" key="2">
    <citation type="submission" date="2018-11" db="EMBL/GenBank/DDBJ databases">
        <authorList>
            <consortium name="Pathogen Informatics"/>
        </authorList>
    </citation>
    <scope>NUCLEOTIDE SEQUENCE [LARGE SCALE GENOMIC DNA]</scope>
</reference>
<dbReference type="Gene3D" id="2.60.120.10">
    <property type="entry name" value="Jelly Rolls"/>
    <property type="match status" value="1"/>
</dbReference>
<comment type="catalytic activity">
    <reaction evidence="1">
        <text>D-mannose 6-phosphate = D-fructose 6-phosphate</text>
        <dbReference type="Rhea" id="RHEA:12356"/>
        <dbReference type="ChEBI" id="CHEBI:58735"/>
        <dbReference type="ChEBI" id="CHEBI:61527"/>
        <dbReference type="EC" id="5.3.1.8"/>
    </reaction>
</comment>
<reference evidence="12" key="1">
    <citation type="submission" date="2017-02" db="UniProtKB">
        <authorList>
            <consortium name="WormBaseParasite"/>
        </authorList>
    </citation>
    <scope>IDENTIFICATION</scope>
</reference>
<dbReference type="InterPro" id="IPR046457">
    <property type="entry name" value="PMI_typeI_cat"/>
</dbReference>
<evidence type="ECO:0000256" key="8">
    <source>
        <dbReference type="ARBA" id="ARBA00023235"/>
    </source>
</evidence>
<dbReference type="GO" id="GO:0005829">
    <property type="term" value="C:cytosol"/>
    <property type="evidence" value="ECO:0007669"/>
    <property type="project" value="TreeGrafter"/>
</dbReference>
<dbReference type="GO" id="GO:0009298">
    <property type="term" value="P:GDP-mannose biosynthetic process"/>
    <property type="evidence" value="ECO:0007669"/>
    <property type="project" value="UniProtKB-UniPathway"/>
</dbReference>
<dbReference type="EMBL" id="UZAE01000185">
    <property type="protein sequence ID" value="VDN96476.1"/>
    <property type="molecule type" value="Genomic_DNA"/>
</dbReference>
<evidence type="ECO:0000256" key="5">
    <source>
        <dbReference type="ARBA" id="ARBA00011956"/>
    </source>
</evidence>